<keyword evidence="4" id="KW-0963">Cytoplasm</keyword>
<keyword evidence="5" id="KW-0143">Chaperone</keyword>
<dbReference type="InterPro" id="IPR036714">
    <property type="entry name" value="SDH_sf"/>
</dbReference>
<comment type="caution">
    <text evidence="6">The sequence shown here is derived from an EMBL/GenBank/DDBJ whole genome shotgun (WGS) entry which is preliminary data.</text>
</comment>
<dbReference type="Gene3D" id="1.10.150.250">
    <property type="entry name" value="Flavinator of succinate dehydrogenase"/>
    <property type="match status" value="1"/>
</dbReference>
<reference evidence="6 7" key="1">
    <citation type="submission" date="2019-06" db="EMBL/GenBank/DDBJ databases">
        <title>Quisquiliibacterium sp. nov., isolated from a maize field.</title>
        <authorList>
            <person name="Lin S.-Y."/>
            <person name="Tsai C.-F."/>
            <person name="Young C.-C."/>
        </authorList>
    </citation>
    <scope>NUCLEOTIDE SEQUENCE [LARGE SCALE GENOMIC DNA]</scope>
    <source>
        <strain evidence="6 7">CC-CFT501</strain>
    </source>
</reference>
<evidence type="ECO:0000313" key="6">
    <source>
        <dbReference type="EMBL" id="TXL67433.1"/>
    </source>
</evidence>
<dbReference type="AlphaFoldDB" id="A0A5C8P2P6"/>
<comment type="similarity">
    <text evidence="2">Belongs to the SdhE FAD assembly factor family.</text>
</comment>
<dbReference type="RefSeq" id="WP_147703797.1">
    <property type="nucleotide sequence ID" value="NZ_VDUY01000002.1"/>
</dbReference>
<evidence type="ECO:0000256" key="1">
    <source>
        <dbReference type="ARBA" id="ARBA00004496"/>
    </source>
</evidence>
<evidence type="ECO:0000256" key="3">
    <source>
        <dbReference type="ARBA" id="ARBA00019418"/>
    </source>
</evidence>
<dbReference type="SUPFAM" id="SSF109910">
    <property type="entry name" value="YgfY-like"/>
    <property type="match status" value="1"/>
</dbReference>
<sequence length="89" mass="10313">MMASSHQADETRRRRLRWRARRGLLENDLIFGRFFDRYEESLSDDDVAGLDQLLDLADNELLDLILARTEPDQGVSPEARRVLGLLRSV</sequence>
<proteinExistence type="inferred from homology"/>
<dbReference type="InterPro" id="IPR005631">
    <property type="entry name" value="SDH"/>
</dbReference>
<protein>
    <recommendedName>
        <fullName evidence="3">FAD assembly factor SdhE</fullName>
    </recommendedName>
</protein>
<dbReference type="PANTHER" id="PTHR39585:SF1">
    <property type="entry name" value="FAD ASSEMBLY FACTOR SDHE"/>
    <property type="match status" value="1"/>
</dbReference>
<evidence type="ECO:0000256" key="5">
    <source>
        <dbReference type="ARBA" id="ARBA00023186"/>
    </source>
</evidence>
<evidence type="ECO:0000313" key="7">
    <source>
        <dbReference type="Proteomes" id="UP000321548"/>
    </source>
</evidence>
<dbReference type="GO" id="GO:0005737">
    <property type="term" value="C:cytoplasm"/>
    <property type="evidence" value="ECO:0007669"/>
    <property type="project" value="UniProtKB-SubCell"/>
</dbReference>
<evidence type="ECO:0000256" key="2">
    <source>
        <dbReference type="ARBA" id="ARBA00008571"/>
    </source>
</evidence>
<organism evidence="6 7">
    <name type="scientific">Zeimonas arvi</name>
    <dbReference type="NCBI Taxonomy" id="2498847"/>
    <lineage>
        <taxon>Bacteria</taxon>
        <taxon>Pseudomonadati</taxon>
        <taxon>Pseudomonadota</taxon>
        <taxon>Betaproteobacteria</taxon>
        <taxon>Burkholderiales</taxon>
        <taxon>Burkholderiaceae</taxon>
        <taxon>Zeimonas</taxon>
    </lineage>
</organism>
<gene>
    <name evidence="6" type="ORF">FHP08_06390</name>
</gene>
<accession>A0A5C8P2P6</accession>
<dbReference type="EMBL" id="VDUY01000002">
    <property type="protein sequence ID" value="TXL67433.1"/>
    <property type="molecule type" value="Genomic_DNA"/>
</dbReference>
<dbReference type="InterPro" id="IPR050531">
    <property type="entry name" value="SdhE_FAD_assembly_factor"/>
</dbReference>
<dbReference type="Pfam" id="PF03937">
    <property type="entry name" value="Sdh5"/>
    <property type="match status" value="1"/>
</dbReference>
<evidence type="ECO:0000256" key="4">
    <source>
        <dbReference type="ARBA" id="ARBA00022490"/>
    </source>
</evidence>
<keyword evidence="7" id="KW-1185">Reference proteome</keyword>
<dbReference type="Proteomes" id="UP000321548">
    <property type="component" value="Unassembled WGS sequence"/>
</dbReference>
<name>A0A5C8P2P6_9BURK</name>
<comment type="subcellular location">
    <subcellularLocation>
        <location evidence="1">Cytoplasm</location>
    </subcellularLocation>
</comment>
<dbReference type="PANTHER" id="PTHR39585">
    <property type="entry name" value="FAD ASSEMBLY FACTOR SDHE"/>
    <property type="match status" value="1"/>
</dbReference>